<evidence type="ECO:0000256" key="8">
    <source>
        <dbReference type="ARBA" id="ARBA00023114"/>
    </source>
</evidence>
<keyword evidence="10" id="KW-0998">Cell outer membrane</keyword>
<dbReference type="InterPro" id="IPR002299">
    <property type="entry name" value="Porin_Neis"/>
</dbReference>
<name>Q3JG79_BURP1</name>
<feature type="region of interest" description="Disordered" evidence="11">
    <location>
        <begin position="1"/>
        <end position="75"/>
    </location>
</feature>
<dbReference type="EMBL" id="CP000125">
    <property type="protein sequence ID" value="ABA52025.1"/>
    <property type="molecule type" value="Genomic_DNA"/>
</dbReference>
<keyword evidence="6" id="KW-0732">Signal</keyword>
<evidence type="ECO:0000256" key="5">
    <source>
        <dbReference type="ARBA" id="ARBA00022692"/>
    </source>
</evidence>
<gene>
    <name evidence="13" type="ordered locus">BURPS1710b_A2273</name>
</gene>
<dbReference type="KEGG" id="bpm:BURPS1710b_A2273"/>
<keyword evidence="9" id="KW-0472">Membrane</keyword>
<dbReference type="GO" id="GO:0015288">
    <property type="term" value="F:porin activity"/>
    <property type="evidence" value="ECO:0007669"/>
    <property type="project" value="UniProtKB-KW"/>
</dbReference>
<evidence type="ECO:0000256" key="9">
    <source>
        <dbReference type="ARBA" id="ARBA00023136"/>
    </source>
</evidence>
<organism evidence="13 14">
    <name type="scientific">Burkholderia pseudomallei (strain 1710b)</name>
    <dbReference type="NCBI Taxonomy" id="320372"/>
    <lineage>
        <taxon>Bacteria</taxon>
        <taxon>Pseudomonadati</taxon>
        <taxon>Pseudomonadota</taxon>
        <taxon>Betaproteobacteria</taxon>
        <taxon>Burkholderiales</taxon>
        <taxon>Burkholderiaceae</taxon>
        <taxon>Burkholderia</taxon>
        <taxon>pseudomallei group</taxon>
    </lineage>
</organism>
<dbReference type="HOGENOM" id="CLU_038238_2_0_4"/>
<dbReference type="GO" id="GO:0009279">
    <property type="term" value="C:cell outer membrane"/>
    <property type="evidence" value="ECO:0007669"/>
    <property type="project" value="UniProtKB-SubCell"/>
</dbReference>
<dbReference type="InterPro" id="IPR023614">
    <property type="entry name" value="Porin_dom_sf"/>
</dbReference>
<dbReference type="InterPro" id="IPR033900">
    <property type="entry name" value="Gram_neg_porin_domain"/>
</dbReference>
<dbReference type="GO" id="GO:0046930">
    <property type="term" value="C:pore complex"/>
    <property type="evidence" value="ECO:0007669"/>
    <property type="project" value="UniProtKB-KW"/>
</dbReference>
<dbReference type="PRINTS" id="PR00184">
    <property type="entry name" value="NEISSPPORIN"/>
</dbReference>
<evidence type="ECO:0000256" key="11">
    <source>
        <dbReference type="SAM" id="MobiDB-lite"/>
    </source>
</evidence>
<dbReference type="PANTHER" id="PTHR34501:SF9">
    <property type="entry name" value="MAJOR OUTER MEMBRANE PROTEIN P.IA"/>
    <property type="match status" value="1"/>
</dbReference>
<accession>Q3JG79</accession>
<evidence type="ECO:0000256" key="7">
    <source>
        <dbReference type="ARBA" id="ARBA00023065"/>
    </source>
</evidence>
<dbReference type="SUPFAM" id="SSF56935">
    <property type="entry name" value="Porins"/>
    <property type="match status" value="1"/>
</dbReference>
<evidence type="ECO:0000259" key="12">
    <source>
        <dbReference type="Pfam" id="PF13609"/>
    </source>
</evidence>
<dbReference type="Gene3D" id="2.40.160.10">
    <property type="entry name" value="Porin"/>
    <property type="match status" value="1"/>
</dbReference>
<feature type="compositionally biased region" description="Basic residues" evidence="11">
    <location>
        <begin position="1"/>
        <end position="24"/>
    </location>
</feature>
<evidence type="ECO:0000256" key="1">
    <source>
        <dbReference type="ARBA" id="ARBA00004571"/>
    </source>
</evidence>
<dbReference type="InterPro" id="IPR050298">
    <property type="entry name" value="Gram-neg_bact_OMP"/>
</dbReference>
<feature type="compositionally biased region" description="Low complexity" evidence="11">
    <location>
        <begin position="54"/>
        <end position="65"/>
    </location>
</feature>
<keyword evidence="4" id="KW-1134">Transmembrane beta strand</keyword>
<keyword evidence="3" id="KW-0813">Transport</keyword>
<keyword evidence="8" id="KW-0626">Porin</keyword>
<evidence type="ECO:0000313" key="13">
    <source>
        <dbReference type="EMBL" id="ABA52025.1"/>
    </source>
</evidence>
<dbReference type="Pfam" id="PF13609">
    <property type="entry name" value="Porin_4"/>
    <property type="match status" value="1"/>
</dbReference>
<dbReference type="EnsemblBacteria" id="ABA52025">
    <property type="protein sequence ID" value="ABA52025"/>
    <property type="gene ID" value="BURPS1710b_A2273"/>
</dbReference>
<dbReference type="CDD" id="cd00342">
    <property type="entry name" value="gram_neg_porins"/>
    <property type="match status" value="1"/>
</dbReference>
<evidence type="ECO:0000313" key="14">
    <source>
        <dbReference type="Proteomes" id="UP000002700"/>
    </source>
</evidence>
<proteinExistence type="predicted"/>
<dbReference type="PANTHER" id="PTHR34501">
    <property type="entry name" value="PROTEIN YDDL-RELATED"/>
    <property type="match status" value="1"/>
</dbReference>
<evidence type="ECO:0000256" key="2">
    <source>
        <dbReference type="ARBA" id="ARBA00011233"/>
    </source>
</evidence>
<evidence type="ECO:0000256" key="6">
    <source>
        <dbReference type="ARBA" id="ARBA00022729"/>
    </source>
</evidence>
<feature type="domain" description="Porin" evidence="12">
    <location>
        <begin position="104"/>
        <end position="416"/>
    </location>
</feature>
<dbReference type="GO" id="GO:0006811">
    <property type="term" value="P:monoatomic ion transport"/>
    <property type="evidence" value="ECO:0007669"/>
    <property type="project" value="UniProtKB-KW"/>
</dbReference>
<dbReference type="Proteomes" id="UP000002700">
    <property type="component" value="Chromosome II"/>
</dbReference>
<sequence>MRERRRSRPGVRRAALRHASRRSRSAAPTNTHGHARPDFRRVLPCFTRSTRSKPAPARTGAPGARMQPDGRVRASLKQPIQSETPTMKKHRRLAGTTAISASLAACAGLASGHALAQSSVTLYGIMDAGIEYVNHAAPDGGGAFRMKSGNKNTSRWGLRGVEDLGGGLKAVFRLESGIDLANGAFDDGPDSIFARRATVGLKGQWGELTLGRNFTPTYDYMLPFDPMGYAQNYSWATSSTATGGRKDGLFTRSSNAVRYDGAYGGLRFGAMYGFGNVPGSMKTSSKYDFALGYESGPFAAVVTFDRQNGAADSVTPADPVNYVQGIHAGVSYDFGRLKTMAGYRNYRRTYHTAAATQLSDMYWLGGSYDFTPAFSLTGALYHQNVKGGTDADPTLVSLRAQYALSKRTVLYAAGGFAIAKHGQNVSVSRDSVGYADTQLGVTVGMQQRF</sequence>
<evidence type="ECO:0000256" key="3">
    <source>
        <dbReference type="ARBA" id="ARBA00022448"/>
    </source>
</evidence>
<comment type="subcellular location">
    <subcellularLocation>
        <location evidence="1">Cell outer membrane</location>
        <topology evidence="1">Multi-pass membrane protein</topology>
    </subcellularLocation>
</comment>
<keyword evidence="5" id="KW-0812">Transmembrane</keyword>
<comment type="subunit">
    <text evidence="2">Homotrimer.</text>
</comment>
<evidence type="ECO:0000256" key="10">
    <source>
        <dbReference type="ARBA" id="ARBA00023237"/>
    </source>
</evidence>
<protein>
    <submittedName>
        <fullName evidence="13">Outer membrane porin protein</fullName>
    </submittedName>
</protein>
<dbReference type="AlphaFoldDB" id="Q3JG79"/>
<evidence type="ECO:0000256" key="4">
    <source>
        <dbReference type="ARBA" id="ARBA00022452"/>
    </source>
</evidence>
<keyword evidence="7" id="KW-0406">Ion transport</keyword>
<reference evidence="13 14" key="1">
    <citation type="submission" date="2005-09" db="EMBL/GenBank/DDBJ databases">
        <authorList>
            <person name="Woods D.E."/>
            <person name="Nierman W.C."/>
        </authorList>
    </citation>
    <scope>NUCLEOTIDE SEQUENCE [LARGE SCALE GENOMIC DNA]</scope>
    <source>
        <strain evidence="13 14">1710b</strain>
    </source>
</reference>